<evidence type="ECO:0000313" key="2">
    <source>
        <dbReference type="Proteomes" id="UP001140949"/>
    </source>
</evidence>
<dbReference type="AlphaFoldDB" id="A0AAX6HQG1"/>
<protein>
    <submittedName>
        <fullName evidence="1">Uncharacterized protein</fullName>
    </submittedName>
</protein>
<evidence type="ECO:0000313" key="1">
    <source>
        <dbReference type="EMBL" id="KAJ6842545.1"/>
    </source>
</evidence>
<proteinExistence type="predicted"/>
<comment type="caution">
    <text evidence="1">The sequence shown here is derived from an EMBL/GenBank/DDBJ whole genome shotgun (WGS) entry which is preliminary data.</text>
</comment>
<reference evidence="1" key="2">
    <citation type="submission" date="2023-04" db="EMBL/GenBank/DDBJ databases">
        <authorList>
            <person name="Bruccoleri R.E."/>
            <person name="Oakeley E.J."/>
            <person name="Faust A.-M."/>
            <person name="Dessus-Babus S."/>
            <person name="Altorfer M."/>
            <person name="Burckhardt D."/>
            <person name="Oertli M."/>
            <person name="Naumann U."/>
            <person name="Petersen F."/>
            <person name="Wong J."/>
        </authorList>
    </citation>
    <scope>NUCLEOTIDE SEQUENCE</scope>
    <source>
        <strain evidence="1">GSM-AAB239-AS_SAM_17_03QT</strain>
        <tissue evidence="1">Leaf</tissue>
    </source>
</reference>
<keyword evidence="2" id="KW-1185">Reference proteome</keyword>
<reference evidence="1" key="1">
    <citation type="journal article" date="2023" name="GigaByte">
        <title>Genome assembly of the bearded iris, Iris pallida Lam.</title>
        <authorList>
            <person name="Bruccoleri R.E."/>
            <person name="Oakeley E.J."/>
            <person name="Faust A.M.E."/>
            <person name="Altorfer M."/>
            <person name="Dessus-Babus S."/>
            <person name="Burckhardt D."/>
            <person name="Oertli M."/>
            <person name="Naumann U."/>
            <person name="Petersen F."/>
            <person name="Wong J."/>
        </authorList>
    </citation>
    <scope>NUCLEOTIDE SEQUENCE</scope>
    <source>
        <strain evidence="1">GSM-AAB239-AS_SAM_17_03QT</strain>
    </source>
</reference>
<dbReference type="EMBL" id="JANAVB010007596">
    <property type="protein sequence ID" value="KAJ6842545.1"/>
    <property type="molecule type" value="Genomic_DNA"/>
</dbReference>
<dbReference type="Proteomes" id="UP001140949">
    <property type="component" value="Unassembled WGS sequence"/>
</dbReference>
<accession>A0AAX6HQG1</accession>
<name>A0AAX6HQG1_IRIPA</name>
<organism evidence="1 2">
    <name type="scientific">Iris pallida</name>
    <name type="common">Sweet iris</name>
    <dbReference type="NCBI Taxonomy" id="29817"/>
    <lineage>
        <taxon>Eukaryota</taxon>
        <taxon>Viridiplantae</taxon>
        <taxon>Streptophyta</taxon>
        <taxon>Embryophyta</taxon>
        <taxon>Tracheophyta</taxon>
        <taxon>Spermatophyta</taxon>
        <taxon>Magnoliopsida</taxon>
        <taxon>Liliopsida</taxon>
        <taxon>Asparagales</taxon>
        <taxon>Iridaceae</taxon>
        <taxon>Iridoideae</taxon>
        <taxon>Irideae</taxon>
        <taxon>Iris</taxon>
    </lineage>
</organism>
<gene>
    <name evidence="1" type="ORF">M6B38_301680</name>
</gene>
<sequence>MHSHFFQFPLQSLEAPPQTSLSPNPTLTLIFCWTATVTTTTTKASFSAD</sequence>